<comment type="subcellular location">
    <subcellularLocation>
        <location evidence="1">Cytoplasm</location>
    </subcellularLocation>
</comment>
<feature type="coiled-coil region" evidence="7">
    <location>
        <begin position="687"/>
        <end position="816"/>
    </location>
</feature>
<feature type="region of interest" description="Disordered" evidence="8">
    <location>
        <begin position="120"/>
        <end position="150"/>
    </location>
</feature>
<feature type="coiled-coil region" evidence="7">
    <location>
        <begin position="1076"/>
        <end position="1110"/>
    </location>
</feature>
<dbReference type="InterPro" id="IPR027417">
    <property type="entry name" value="P-loop_NTPase"/>
</dbReference>
<dbReference type="InterPro" id="IPR027640">
    <property type="entry name" value="Kinesin-like_fam"/>
</dbReference>
<evidence type="ECO:0000256" key="4">
    <source>
        <dbReference type="ARBA" id="ARBA00022840"/>
    </source>
</evidence>
<evidence type="ECO:0000256" key="2">
    <source>
        <dbReference type="ARBA" id="ARBA00022490"/>
    </source>
</evidence>
<feature type="coiled-coil region" evidence="7">
    <location>
        <begin position="966"/>
        <end position="1030"/>
    </location>
</feature>
<evidence type="ECO:0000256" key="3">
    <source>
        <dbReference type="ARBA" id="ARBA00022741"/>
    </source>
</evidence>
<feature type="region of interest" description="Disordered" evidence="8">
    <location>
        <begin position="1390"/>
        <end position="1413"/>
    </location>
</feature>
<feature type="region of interest" description="Disordered" evidence="8">
    <location>
        <begin position="610"/>
        <end position="651"/>
    </location>
</feature>
<dbReference type="GO" id="GO:0005524">
    <property type="term" value="F:ATP binding"/>
    <property type="evidence" value="ECO:0007669"/>
    <property type="project" value="UniProtKB-UniRule"/>
</dbReference>
<dbReference type="GO" id="GO:0007018">
    <property type="term" value="P:microtubule-based movement"/>
    <property type="evidence" value="ECO:0007669"/>
    <property type="project" value="InterPro"/>
</dbReference>
<dbReference type="GO" id="GO:0005737">
    <property type="term" value="C:cytoplasm"/>
    <property type="evidence" value="ECO:0007669"/>
    <property type="project" value="UniProtKB-SubCell"/>
</dbReference>
<feature type="compositionally biased region" description="Polar residues" evidence="8">
    <location>
        <begin position="1878"/>
        <end position="1895"/>
    </location>
</feature>
<dbReference type="InterPro" id="IPR019821">
    <property type="entry name" value="Kinesin_motor_CS"/>
</dbReference>
<evidence type="ECO:0000313" key="10">
    <source>
        <dbReference type="EMBL" id="CAE0462024.1"/>
    </source>
</evidence>
<dbReference type="GO" id="GO:0007052">
    <property type="term" value="P:mitotic spindle organization"/>
    <property type="evidence" value="ECO:0007669"/>
    <property type="project" value="TreeGrafter"/>
</dbReference>
<evidence type="ECO:0000256" key="5">
    <source>
        <dbReference type="ARBA" id="ARBA00023054"/>
    </source>
</evidence>
<feature type="compositionally biased region" description="Basic and acidic residues" evidence="8">
    <location>
        <begin position="1396"/>
        <end position="1413"/>
    </location>
</feature>
<dbReference type="Gene3D" id="3.40.850.10">
    <property type="entry name" value="Kinesin motor domain"/>
    <property type="match status" value="1"/>
</dbReference>
<keyword evidence="4 6" id="KW-0067">ATP-binding</keyword>
<organism evidence="10">
    <name type="scientific">Chaetoceros debilis</name>
    <dbReference type="NCBI Taxonomy" id="122233"/>
    <lineage>
        <taxon>Eukaryota</taxon>
        <taxon>Sar</taxon>
        <taxon>Stramenopiles</taxon>
        <taxon>Ochrophyta</taxon>
        <taxon>Bacillariophyta</taxon>
        <taxon>Coscinodiscophyceae</taxon>
        <taxon>Chaetocerotophycidae</taxon>
        <taxon>Chaetocerotales</taxon>
        <taxon>Chaetocerotaceae</taxon>
        <taxon>Chaetoceros</taxon>
    </lineage>
</organism>
<dbReference type="Pfam" id="PF25764">
    <property type="entry name" value="KIF21A_4th"/>
    <property type="match status" value="1"/>
</dbReference>
<dbReference type="GO" id="GO:0005875">
    <property type="term" value="C:microtubule associated complex"/>
    <property type="evidence" value="ECO:0007669"/>
    <property type="project" value="TreeGrafter"/>
</dbReference>
<feature type="binding site" evidence="6">
    <location>
        <begin position="104"/>
        <end position="111"/>
    </location>
    <ligand>
        <name>ATP</name>
        <dbReference type="ChEBI" id="CHEBI:30616"/>
    </ligand>
</feature>
<dbReference type="EMBL" id="HBIO01008958">
    <property type="protein sequence ID" value="CAE0462024.1"/>
    <property type="molecule type" value="Transcribed_RNA"/>
</dbReference>
<feature type="region of interest" description="Disordered" evidence="8">
    <location>
        <begin position="1794"/>
        <end position="1959"/>
    </location>
</feature>
<dbReference type="GO" id="GO:0008017">
    <property type="term" value="F:microtubule binding"/>
    <property type="evidence" value="ECO:0007669"/>
    <property type="project" value="InterPro"/>
</dbReference>
<feature type="compositionally biased region" description="Basic residues" evidence="8">
    <location>
        <begin position="1903"/>
        <end position="1920"/>
    </location>
</feature>
<feature type="region of interest" description="Disordered" evidence="8">
    <location>
        <begin position="182"/>
        <end position="231"/>
    </location>
</feature>
<evidence type="ECO:0000256" key="6">
    <source>
        <dbReference type="PROSITE-ProRule" id="PRU00283"/>
    </source>
</evidence>
<feature type="compositionally biased region" description="Basic residues" evidence="8">
    <location>
        <begin position="1794"/>
        <end position="1803"/>
    </location>
</feature>
<dbReference type="PROSITE" id="PS00411">
    <property type="entry name" value="KINESIN_MOTOR_1"/>
    <property type="match status" value="1"/>
</dbReference>
<protein>
    <recommendedName>
        <fullName evidence="9">Kinesin motor domain-containing protein</fullName>
    </recommendedName>
</protein>
<evidence type="ECO:0000259" key="9">
    <source>
        <dbReference type="PROSITE" id="PS50067"/>
    </source>
</evidence>
<dbReference type="SUPFAM" id="SSF52540">
    <property type="entry name" value="P-loop containing nucleoside triphosphate hydrolases"/>
    <property type="match status" value="1"/>
</dbReference>
<feature type="compositionally biased region" description="Low complexity" evidence="8">
    <location>
        <begin position="123"/>
        <end position="136"/>
    </location>
</feature>
<accession>A0A7S3Q1D9</accession>
<feature type="coiled-coil region" evidence="7">
    <location>
        <begin position="1431"/>
        <end position="1458"/>
    </location>
</feature>
<comment type="similarity">
    <text evidence="6">Belongs to the TRAFAC class myosin-kinesin ATPase superfamily. Kinesin family.</text>
</comment>
<evidence type="ECO:0000256" key="7">
    <source>
        <dbReference type="SAM" id="Coils"/>
    </source>
</evidence>
<dbReference type="PANTHER" id="PTHR47969:SF15">
    <property type="entry name" value="CHROMOSOME-ASSOCIATED KINESIN KIF4A-RELATED"/>
    <property type="match status" value="1"/>
</dbReference>
<evidence type="ECO:0000256" key="1">
    <source>
        <dbReference type="ARBA" id="ARBA00004496"/>
    </source>
</evidence>
<dbReference type="PROSITE" id="PS50067">
    <property type="entry name" value="KINESIN_MOTOR_2"/>
    <property type="match status" value="1"/>
</dbReference>
<feature type="compositionally biased region" description="Low complexity" evidence="8">
    <location>
        <begin position="1866"/>
        <end position="1877"/>
    </location>
</feature>
<feature type="domain" description="Kinesin motor" evidence="9">
    <location>
        <begin position="8"/>
        <end position="464"/>
    </location>
</feature>
<gene>
    <name evidence="10" type="ORF">CDEB00056_LOCUS6865</name>
</gene>
<keyword evidence="3 6" id="KW-0547">Nucleotide-binding</keyword>
<feature type="region of interest" description="Disordered" evidence="8">
    <location>
        <begin position="512"/>
        <end position="533"/>
    </location>
</feature>
<dbReference type="GO" id="GO:0051231">
    <property type="term" value="P:spindle elongation"/>
    <property type="evidence" value="ECO:0007669"/>
    <property type="project" value="TreeGrafter"/>
</dbReference>
<dbReference type="InterPro" id="IPR036961">
    <property type="entry name" value="Kinesin_motor_dom_sf"/>
</dbReference>
<reference evidence="10" key="1">
    <citation type="submission" date="2021-01" db="EMBL/GenBank/DDBJ databases">
        <authorList>
            <person name="Corre E."/>
            <person name="Pelletier E."/>
            <person name="Niang G."/>
            <person name="Scheremetjew M."/>
            <person name="Finn R."/>
            <person name="Kale V."/>
            <person name="Holt S."/>
            <person name="Cochrane G."/>
            <person name="Meng A."/>
            <person name="Brown T."/>
            <person name="Cohen L."/>
        </authorList>
    </citation>
    <scope>NUCLEOTIDE SEQUENCE</scope>
    <source>
        <strain evidence="10">MM31A-1</strain>
    </source>
</reference>
<evidence type="ECO:0000256" key="8">
    <source>
        <dbReference type="SAM" id="MobiDB-lite"/>
    </source>
</evidence>
<dbReference type="PANTHER" id="PTHR47969">
    <property type="entry name" value="CHROMOSOME-ASSOCIATED KINESIN KIF4A-RELATED"/>
    <property type="match status" value="1"/>
</dbReference>
<dbReference type="GO" id="GO:0003777">
    <property type="term" value="F:microtubule motor activity"/>
    <property type="evidence" value="ECO:0007669"/>
    <property type="project" value="InterPro"/>
</dbReference>
<dbReference type="Pfam" id="PF00225">
    <property type="entry name" value="Kinesin"/>
    <property type="match status" value="1"/>
</dbReference>
<dbReference type="SMART" id="SM00129">
    <property type="entry name" value="KISc"/>
    <property type="match status" value="1"/>
</dbReference>
<feature type="compositionally biased region" description="Gly residues" evidence="8">
    <location>
        <begin position="193"/>
        <end position="203"/>
    </location>
</feature>
<feature type="compositionally biased region" description="Basic and acidic residues" evidence="8">
    <location>
        <begin position="211"/>
        <end position="225"/>
    </location>
</feature>
<dbReference type="Gene3D" id="1.20.58.1520">
    <property type="match status" value="1"/>
</dbReference>
<feature type="compositionally biased region" description="Low complexity" evidence="8">
    <location>
        <begin position="615"/>
        <end position="648"/>
    </location>
</feature>
<feature type="compositionally biased region" description="Polar residues" evidence="8">
    <location>
        <begin position="1841"/>
        <end position="1860"/>
    </location>
</feature>
<keyword evidence="2" id="KW-0963">Cytoplasm</keyword>
<dbReference type="PRINTS" id="PR00380">
    <property type="entry name" value="KINESINHEAVY"/>
</dbReference>
<proteinExistence type="inferred from homology"/>
<keyword evidence="5 7" id="KW-0175">Coiled coil</keyword>
<feature type="compositionally biased region" description="Polar residues" evidence="8">
    <location>
        <begin position="1936"/>
        <end position="1953"/>
    </location>
</feature>
<dbReference type="InterPro" id="IPR001752">
    <property type="entry name" value="Kinesin_motor_dom"/>
</dbReference>
<sequence length="1988" mass="222217">MTTSASSQVRVGVRIRPITYNEQSKGAKAIVSTSINNSSNDIATGATAPVTATVDILERKFTFDSVFDEHMTQSQLYDSVVGDGTNNMLEAFLDGYNATILAYGQTGSGKTFTMGSEAEYHNENSSNNSNTNNSSNGRHSKNAANGARTEELEQTIGSHQGLIPRFMNDIFKYLHMRKTREEGNMITSERNGGCSGGSNGGNNGIYQNNTRMDKDSESEEKRELPLQESNQMQSQLVDYKVSASFLEVYGEDIHDLLSQDSRHVLPLREDAKGEVVVGGLEEKHITSAQDALTLLNDGTLNRTTAATLMNKKSSRSHAVFTIYLNQTTREFSATNDSSGATTTNNGSSTMDITTVSKFTFVDLAGSERMKKTGAEGERAREGIKINQGLLALGNVINALADDTRLARGEKPIYVPYRQSRLTRLLQDALGGNSQTLFLACVSPADTNASETASTLKYANRARNIKNAPTKNVDATIVELQRLYALNQTLERELVRVRFSDVGANGASIAGAGSITSAGGNSTEEDSKTCITDDNDCIGEASEELYRRDDVQKYLDRVRTKASEMNMNSVDLSPISSVGRNGTLSTPMSSSTIASNGQLLVSSTMLRASASRQEHLSTTGSISSSSFLGKSHLIPPNSNGKPPSGNKPGMNTERRQSIIEGIDDTILGVNPDEDIALLDKLLELQHIEQEYDTEVKQDREKLEQVEGELEAQEDLLLQLKDNLKGYQTLKIRFENMMVEVQSLEREKTNLAHELESVQVDPSKGCSKAIKRRLDDVVTKLARARSETRKNQQMYRKAEQEAQKARMLQQKIESLKQGRVALMKKQREATAKHRESTEAKTREIQSLKRNERKTGQKMTKLEAEVQKHKANLQKRKVFCDKLSEKLKQTESHLVKVLSIRKRDMHSRKKANRNAATKIGANLSGKSNEKFAPDTEEVASLKFLLEKLVMDRVSISVLQTRYETKASEYSDLMRDIVDEMKLLKKAKEELKSLHDDADSSELEEQITESSLAVEDLEFQLEVVERELDRIRSKLPHVDDPESDSSDERSIKFENDAMKMVGNLSSSVTKTLLWNMLDFATKSEAAKTELNDNLRRKEAAFSSFEDEIQILNRRIVHLTQDLDRRRSMGSNSADAMCSDPTLEEISNLKEQVSKIQHVNSKLSSDNKKYKFEVDEKELALSIISEKMTVLQVTMKNSGIGAKKCVEETLDKLQKIWKDIGLSMDAREESRLCIEACLENSCSAALERACHQKIECESEELYLQEDVKNMYQALGLNSELSTAQTMWSLSNTRFGTIAILKKQQSNILPTYSSAKERRLKIVSTVESIMQELGLAKADLTQNLDTVIDQTLSTFPTKKPVLPTPTRTPPIHSKMTSKEIRATQFKQVEDLVRALEGGTSDDLSKNELNERGPDSEKNVDEVNSLSDEFLNECETAVKKLRLKKAEVKISNQSLKENAKQLTTDMHLRGRELLSLSMHSMKKRMNDLPSWWDPQVAEEVCRSIVSKDGIIRVNSLFSRHLQSINESLDSVSFARRILSETLQSIIKNAHNTLLETVEGEINVNEAYASFDAALQRLPPLSKENINACIAEMNTLVTAVDAMAQSEVEALTVVWEALNVTNSGKGVFWGEVEEAVDIFQSQSLNDFDAVVKACSINIEEWLLCFVKDAQKIHRSLSIGLLKLNKIHEEVERLSAKQTSKSKIMSLDSELCILSAKLTEFEEKANSKQRLTKKANSSSLLKEERFRKQMQSDFTSRLKALRKLLIEWESLEGQKFKSQMLSAEVGSLLANPEQRTAFMHLKTVRQKSRRRRDLCQSPDRNNANKRQTVKSRPGTSHSKVWAPPSRRQRPNSADTSALSIRSCNVGNQKNRNRLNNISINKSPPSSDLTRPFSSQKRLNTNNIEQKLERARPSPRRRAFRSQSPHKKNIGLHMLPDSRGPLHSGASKTNVPNSTPRVQTGISSKEGKRFSTVETDCPVLPFGQVLSITPTEKENFSF</sequence>
<feature type="compositionally biased region" description="Low complexity" evidence="8">
    <location>
        <begin position="512"/>
        <end position="521"/>
    </location>
</feature>
<name>A0A7S3Q1D9_9STRA</name>
<keyword evidence="6" id="KW-0505">Motor protein</keyword>